<gene>
    <name evidence="18" type="primary">dnaQ</name>
    <name evidence="20" type="ORF">ELE36_07785</name>
</gene>
<evidence type="ECO:0000256" key="16">
    <source>
        <dbReference type="PIRSR" id="PIRSR606309-2"/>
    </source>
</evidence>
<evidence type="ECO:0000256" key="2">
    <source>
        <dbReference type="ARBA" id="ARBA00012417"/>
    </source>
</evidence>
<evidence type="ECO:0000256" key="17">
    <source>
        <dbReference type="PIRSR" id="PIRSR606309-3"/>
    </source>
</evidence>
<dbReference type="GO" id="GO:0003887">
    <property type="term" value="F:DNA-directed DNA polymerase activity"/>
    <property type="evidence" value="ECO:0007669"/>
    <property type="project" value="UniProtKB-KW"/>
</dbReference>
<keyword evidence="11 17" id="KW-0460">Magnesium</keyword>
<keyword evidence="10 18" id="KW-0269">Exonuclease</keyword>
<dbReference type="Pfam" id="PF00929">
    <property type="entry name" value="RNase_T"/>
    <property type="match status" value="1"/>
</dbReference>
<keyword evidence="4 18" id="KW-0808">Transferase</keyword>
<evidence type="ECO:0000256" key="13">
    <source>
        <dbReference type="ARBA" id="ARBA00023211"/>
    </source>
</evidence>
<dbReference type="OrthoDB" id="9804290at2"/>
<keyword evidence="5 18" id="KW-0548">Nucleotidyltransferase</keyword>
<evidence type="ECO:0000256" key="14">
    <source>
        <dbReference type="ARBA" id="ARBA00049244"/>
    </source>
</evidence>
<dbReference type="NCBIfam" id="TIGR01406">
    <property type="entry name" value="dnaQ_proteo"/>
    <property type="match status" value="1"/>
</dbReference>
<feature type="binding site" evidence="17">
    <location>
        <position position="158"/>
    </location>
    <ligand>
        <name>a divalent metal cation</name>
        <dbReference type="ChEBI" id="CHEBI:60240"/>
        <label>1</label>
        <note>catalytic</note>
    </ligand>
</feature>
<evidence type="ECO:0000256" key="6">
    <source>
        <dbReference type="ARBA" id="ARBA00022705"/>
    </source>
</evidence>
<sequence length="234" mass="25928">MRQIVLDTETTGLEVSKGHRLIEIGAVELSERRPTGRTFHRYLNPQRAIDEGAQAVHGISLEFLADKPLFVDVADELIEFIRGSELVIHNAAFDLAFLDNELLLIGGAHGRTRDHASVLDTLLLAREKYPGQKNNLDALCKRLDVNNSHREFHGALLDAQLLAEVYLAMTTGQGDLGLISESANAQRQRVALATPAMPVGLRVRLANPEELIAHEMRLDSIAKASKGRCVWRQE</sequence>
<evidence type="ECO:0000256" key="4">
    <source>
        <dbReference type="ARBA" id="ARBA00022679"/>
    </source>
</evidence>
<keyword evidence="7 18" id="KW-0540">Nuclease</keyword>
<evidence type="ECO:0000256" key="8">
    <source>
        <dbReference type="ARBA" id="ARBA00022723"/>
    </source>
</evidence>
<dbReference type="NCBIfam" id="TIGR00573">
    <property type="entry name" value="dnaq"/>
    <property type="match status" value="1"/>
</dbReference>
<comment type="catalytic activity">
    <reaction evidence="14 18">
        <text>DNA(n) + a 2'-deoxyribonucleoside 5'-triphosphate = DNA(n+1) + diphosphate</text>
        <dbReference type="Rhea" id="RHEA:22508"/>
        <dbReference type="Rhea" id="RHEA-COMP:17339"/>
        <dbReference type="Rhea" id="RHEA-COMP:17340"/>
        <dbReference type="ChEBI" id="CHEBI:33019"/>
        <dbReference type="ChEBI" id="CHEBI:61560"/>
        <dbReference type="ChEBI" id="CHEBI:173112"/>
        <dbReference type="EC" id="2.7.7.7"/>
    </reaction>
</comment>
<evidence type="ECO:0000256" key="9">
    <source>
        <dbReference type="ARBA" id="ARBA00022801"/>
    </source>
</evidence>
<evidence type="ECO:0000256" key="12">
    <source>
        <dbReference type="ARBA" id="ARBA00022932"/>
    </source>
</evidence>
<keyword evidence="21" id="KW-1185">Reference proteome</keyword>
<dbReference type="InterPro" id="IPR006054">
    <property type="entry name" value="DnaQ"/>
</dbReference>
<feature type="binding site" evidence="17">
    <location>
        <position position="9"/>
    </location>
    <ligand>
        <name>a divalent metal cation</name>
        <dbReference type="ChEBI" id="CHEBI:60240"/>
        <label>1</label>
        <note>catalytic</note>
    </ligand>
</feature>
<dbReference type="KEGG" id="xbc:ELE36_07785"/>
<feature type="binding site" evidence="16">
    <location>
        <position position="9"/>
    </location>
    <ligand>
        <name>substrate</name>
    </ligand>
</feature>
<comment type="cofactor">
    <cofactor evidence="1 18">
        <name>Mn(2+)</name>
        <dbReference type="ChEBI" id="CHEBI:29035"/>
    </cofactor>
</comment>
<evidence type="ECO:0000256" key="1">
    <source>
        <dbReference type="ARBA" id="ARBA00001936"/>
    </source>
</evidence>
<dbReference type="GO" id="GO:0008408">
    <property type="term" value="F:3'-5' exonuclease activity"/>
    <property type="evidence" value="ECO:0007669"/>
    <property type="project" value="TreeGrafter"/>
</dbReference>
<keyword evidence="13 17" id="KW-0464">Manganese</keyword>
<dbReference type="FunFam" id="3.30.420.10:FF:000012">
    <property type="entry name" value="DNA polymerase III subunit epsilon"/>
    <property type="match status" value="1"/>
</dbReference>
<protein>
    <recommendedName>
        <fullName evidence="3 18">DNA polymerase III subunit epsilon</fullName>
        <ecNumber evidence="2 18">2.7.7.7</ecNumber>
    </recommendedName>
</protein>
<keyword evidence="9 18" id="KW-0378">Hydrolase</keyword>
<comment type="function">
    <text evidence="18">DNA polymerase III is a complex, multichain enzyme responsible for most of the replicative synthesis in bacteria. The epsilon subunit contain the editing function and is a proofreading 3'-5' exonuclease.</text>
</comment>
<feature type="binding site" evidence="17">
    <location>
        <position position="7"/>
    </location>
    <ligand>
        <name>a divalent metal cation</name>
        <dbReference type="ChEBI" id="CHEBI:60240"/>
        <label>1</label>
        <note>catalytic</note>
    </ligand>
</feature>
<evidence type="ECO:0000256" key="15">
    <source>
        <dbReference type="PIRSR" id="PIRSR606309-1"/>
    </source>
</evidence>
<dbReference type="GO" id="GO:0046872">
    <property type="term" value="F:metal ion binding"/>
    <property type="evidence" value="ECO:0007669"/>
    <property type="project" value="UniProtKB-KW"/>
</dbReference>
<evidence type="ECO:0000256" key="18">
    <source>
        <dbReference type="RuleBase" id="RU364087"/>
    </source>
</evidence>
<reference evidence="20 21" key="1">
    <citation type="submission" date="2019-01" db="EMBL/GenBank/DDBJ databases">
        <title>Pseudolysobacter antarctica gen. nov., sp. nov., isolated from Fildes Peninsula, Antarctica.</title>
        <authorList>
            <person name="Wei Z."/>
            <person name="Peng F."/>
        </authorList>
    </citation>
    <scope>NUCLEOTIDE SEQUENCE [LARGE SCALE GENOMIC DNA]</scope>
    <source>
        <strain evidence="20 21">AQ6-296</strain>
    </source>
</reference>
<dbReference type="GO" id="GO:0005829">
    <property type="term" value="C:cytosol"/>
    <property type="evidence" value="ECO:0007669"/>
    <property type="project" value="TreeGrafter"/>
</dbReference>
<dbReference type="EMBL" id="CP035704">
    <property type="protein sequence ID" value="QBB70270.1"/>
    <property type="molecule type" value="Genomic_DNA"/>
</dbReference>
<evidence type="ECO:0000256" key="3">
    <source>
        <dbReference type="ARBA" id="ARBA00020352"/>
    </source>
</evidence>
<evidence type="ECO:0000256" key="7">
    <source>
        <dbReference type="ARBA" id="ARBA00022722"/>
    </source>
</evidence>
<dbReference type="PANTHER" id="PTHR30231:SF41">
    <property type="entry name" value="DNA POLYMERASE III SUBUNIT EPSILON"/>
    <property type="match status" value="1"/>
</dbReference>
<dbReference type="CDD" id="cd06131">
    <property type="entry name" value="DNA_pol_III_epsilon_Ecoli_like"/>
    <property type="match status" value="1"/>
</dbReference>
<evidence type="ECO:0000259" key="19">
    <source>
        <dbReference type="SMART" id="SM00479"/>
    </source>
</evidence>
<accession>A0A411HIP8</accession>
<feature type="binding site" evidence="16">
    <location>
        <position position="7"/>
    </location>
    <ligand>
        <name>substrate</name>
    </ligand>
</feature>
<evidence type="ECO:0000256" key="5">
    <source>
        <dbReference type="ARBA" id="ARBA00022695"/>
    </source>
</evidence>
<proteinExistence type="predicted"/>
<evidence type="ECO:0000256" key="11">
    <source>
        <dbReference type="ARBA" id="ARBA00022842"/>
    </source>
</evidence>
<dbReference type="InterPro" id="IPR012337">
    <property type="entry name" value="RNaseH-like_sf"/>
</dbReference>
<dbReference type="SUPFAM" id="SSF53098">
    <property type="entry name" value="Ribonuclease H-like"/>
    <property type="match status" value="1"/>
</dbReference>
<feature type="domain" description="Exonuclease" evidence="19">
    <location>
        <begin position="2"/>
        <end position="175"/>
    </location>
</feature>
<dbReference type="RefSeq" id="WP_129832529.1">
    <property type="nucleotide sequence ID" value="NZ_CP035704.1"/>
</dbReference>
<evidence type="ECO:0000313" key="21">
    <source>
        <dbReference type="Proteomes" id="UP000291562"/>
    </source>
</evidence>
<dbReference type="Proteomes" id="UP000291562">
    <property type="component" value="Chromosome"/>
</dbReference>
<dbReference type="InterPro" id="IPR013520">
    <property type="entry name" value="Ribonucl_H"/>
</dbReference>
<dbReference type="GO" id="GO:0045004">
    <property type="term" value="P:DNA replication proofreading"/>
    <property type="evidence" value="ECO:0007669"/>
    <property type="project" value="TreeGrafter"/>
</dbReference>
<keyword evidence="12 18" id="KW-0239">DNA-directed DNA polymerase</keyword>
<comment type="cofactor">
    <cofactor evidence="17">
        <name>Mg(2+)</name>
        <dbReference type="ChEBI" id="CHEBI:18420"/>
    </cofactor>
    <cofactor evidence="17">
        <name>Mn(2+)</name>
        <dbReference type="ChEBI" id="CHEBI:29035"/>
    </cofactor>
    <text evidence="17">Binds 2 divalent metal cations. Magnesium or manganese.</text>
</comment>
<feature type="active site" description="Proton acceptor" evidence="15">
    <location>
        <position position="153"/>
    </location>
</feature>
<keyword evidence="6 18" id="KW-0235">DNA replication</keyword>
<feature type="binding site" evidence="16">
    <location>
        <position position="57"/>
    </location>
    <ligand>
        <name>substrate</name>
    </ligand>
</feature>
<dbReference type="Gene3D" id="3.30.420.10">
    <property type="entry name" value="Ribonuclease H-like superfamily/Ribonuclease H"/>
    <property type="match status" value="1"/>
</dbReference>
<dbReference type="InterPro" id="IPR006309">
    <property type="entry name" value="DnaQ_proteo"/>
</dbReference>
<evidence type="ECO:0000256" key="10">
    <source>
        <dbReference type="ARBA" id="ARBA00022839"/>
    </source>
</evidence>
<dbReference type="NCBIfam" id="NF004316">
    <property type="entry name" value="PRK05711.1"/>
    <property type="match status" value="1"/>
</dbReference>
<dbReference type="GO" id="GO:0003677">
    <property type="term" value="F:DNA binding"/>
    <property type="evidence" value="ECO:0007669"/>
    <property type="project" value="InterPro"/>
</dbReference>
<dbReference type="InterPro" id="IPR036397">
    <property type="entry name" value="RNaseH_sf"/>
</dbReference>
<comment type="subunit">
    <text evidence="18">DNA polymerase III contains a core (composed of alpha, epsilon and theta chains) that associates with a tau subunit. This core dimerizes to form the POLIII' complex. PolIII' associates with the gamma complex (composed of gamma, delta, delta', psi and chi chains) and with the beta chain to form the complete DNA polymerase III complex.</text>
</comment>
<feature type="binding site" evidence="16">
    <location>
        <position position="158"/>
    </location>
    <ligand>
        <name>substrate</name>
    </ligand>
</feature>
<keyword evidence="8 17" id="KW-0479">Metal-binding</keyword>
<name>A0A411HIP8_9GAMM</name>
<evidence type="ECO:0000313" key="20">
    <source>
        <dbReference type="EMBL" id="QBB70270.1"/>
    </source>
</evidence>
<organism evidence="20 21">
    <name type="scientific">Pseudolysobacter antarcticus</name>
    <dbReference type="NCBI Taxonomy" id="2511995"/>
    <lineage>
        <taxon>Bacteria</taxon>
        <taxon>Pseudomonadati</taxon>
        <taxon>Pseudomonadota</taxon>
        <taxon>Gammaproteobacteria</taxon>
        <taxon>Lysobacterales</taxon>
        <taxon>Rhodanobacteraceae</taxon>
        <taxon>Pseudolysobacter</taxon>
    </lineage>
</organism>
<dbReference type="EC" id="2.7.7.7" evidence="2 18"/>
<dbReference type="PANTHER" id="PTHR30231">
    <property type="entry name" value="DNA POLYMERASE III SUBUNIT EPSILON"/>
    <property type="match status" value="1"/>
</dbReference>
<dbReference type="AlphaFoldDB" id="A0A411HIP8"/>
<dbReference type="SMART" id="SM00479">
    <property type="entry name" value="EXOIII"/>
    <property type="match status" value="1"/>
</dbReference>